<protein>
    <recommendedName>
        <fullName evidence="3">NmrA-like domain-containing protein</fullName>
    </recommendedName>
</protein>
<gene>
    <name evidence="4" type="ORF">N7476_002127</name>
</gene>
<dbReference type="Pfam" id="PF05368">
    <property type="entry name" value="NmrA"/>
    <property type="match status" value="1"/>
</dbReference>
<dbReference type="Gene3D" id="3.40.50.720">
    <property type="entry name" value="NAD(P)-binding Rossmann-like Domain"/>
    <property type="match status" value="1"/>
</dbReference>
<sequence length="309" mass="33987">MASNSTVDPPVIAILGATGTQGQGVVAALLRCTETPFSVLALTRDIASEATQRLQARYQGDNRLKFGFANAYDFESLLTAFKDAYGVFAVTNTRLSGETIESEEDMRHEVTAGQNIYRAAKACGIKHFVMSSLPSISIASSGKFQKVFHFDQKHEIEEMAREELPATFVYPAPLSADKKVDWVDPCYDIGVFVAKIFHLGPQKTASKTYPVVGTKISIRQMADILEINISKRVIVTPSTVEQWGACISAKAGPGYRQDIEQMMEWINVAPDDKNLACERVLSKSGLNGIIGKGLDLRSREYLFGRFSET</sequence>
<feature type="domain" description="NmrA-like" evidence="3">
    <location>
        <begin position="11"/>
        <end position="171"/>
    </location>
</feature>
<dbReference type="PANTHER" id="PTHR42748">
    <property type="entry name" value="NITROGEN METABOLITE REPRESSION PROTEIN NMRA FAMILY MEMBER"/>
    <property type="match status" value="1"/>
</dbReference>
<name>A0A9W9Q607_9EURO</name>
<organism evidence="4 5">
    <name type="scientific">Penicillium atrosanguineum</name>
    <dbReference type="NCBI Taxonomy" id="1132637"/>
    <lineage>
        <taxon>Eukaryota</taxon>
        <taxon>Fungi</taxon>
        <taxon>Dikarya</taxon>
        <taxon>Ascomycota</taxon>
        <taxon>Pezizomycotina</taxon>
        <taxon>Eurotiomycetes</taxon>
        <taxon>Eurotiomycetidae</taxon>
        <taxon>Eurotiales</taxon>
        <taxon>Aspergillaceae</taxon>
        <taxon>Penicillium</taxon>
    </lineage>
</organism>
<keyword evidence="2" id="KW-0521">NADP</keyword>
<evidence type="ECO:0000256" key="2">
    <source>
        <dbReference type="ARBA" id="ARBA00022857"/>
    </source>
</evidence>
<accession>A0A9W9Q607</accession>
<dbReference type="InterPro" id="IPR051164">
    <property type="entry name" value="NmrA-like_oxidored"/>
</dbReference>
<proteinExistence type="inferred from homology"/>
<evidence type="ECO:0000313" key="4">
    <source>
        <dbReference type="EMBL" id="KAJ5323527.1"/>
    </source>
</evidence>
<comment type="caution">
    <text evidence="4">The sequence shown here is derived from an EMBL/GenBank/DDBJ whole genome shotgun (WGS) entry which is preliminary data.</text>
</comment>
<evidence type="ECO:0000256" key="1">
    <source>
        <dbReference type="ARBA" id="ARBA00006328"/>
    </source>
</evidence>
<dbReference type="InterPro" id="IPR008030">
    <property type="entry name" value="NmrA-like"/>
</dbReference>
<dbReference type="InterPro" id="IPR036291">
    <property type="entry name" value="NAD(P)-bd_dom_sf"/>
</dbReference>
<dbReference type="AlphaFoldDB" id="A0A9W9Q607"/>
<evidence type="ECO:0000313" key="5">
    <source>
        <dbReference type="Proteomes" id="UP001147746"/>
    </source>
</evidence>
<dbReference type="EMBL" id="JAPZBO010000002">
    <property type="protein sequence ID" value="KAJ5323527.1"/>
    <property type="molecule type" value="Genomic_DNA"/>
</dbReference>
<evidence type="ECO:0000259" key="3">
    <source>
        <dbReference type="Pfam" id="PF05368"/>
    </source>
</evidence>
<comment type="similarity">
    <text evidence="1">Belongs to the NmrA-type oxidoreductase family.</text>
</comment>
<reference evidence="4" key="2">
    <citation type="journal article" date="2023" name="IMA Fungus">
        <title>Comparative genomic study of the Penicillium genus elucidates a diverse pangenome and 15 lateral gene transfer events.</title>
        <authorList>
            <person name="Petersen C."/>
            <person name="Sorensen T."/>
            <person name="Nielsen M.R."/>
            <person name="Sondergaard T.E."/>
            <person name="Sorensen J.L."/>
            <person name="Fitzpatrick D.A."/>
            <person name="Frisvad J.C."/>
            <person name="Nielsen K.L."/>
        </authorList>
    </citation>
    <scope>NUCLEOTIDE SEQUENCE</scope>
    <source>
        <strain evidence="4">IBT 21472</strain>
    </source>
</reference>
<keyword evidence="5" id="KW-1185">Reference proteome</keyword>
<dbReference type="PANTHER" id="PTHR42748:SF7">
    <property type="entry name" value="NMRA LIKE REDOX SENSOR 1-RELATED"/>
    <property type="match status" value="1"/>
</dbReference>
<reference evidence="4" key="1">
    <citation type="submission" date="2022-12" db="EMBL/GenBank/DDBJ databases">
        <authorList>
            <person name="Petersen C."/>
        </authorList>
    </citation>
    <scope>NUCLEOTIDE SEQUENCE</scope>
    <source>
        <strain evidence="4">IBT 21472</strain>
    </source>
</reference>
<dbReference type="SUPFAM" id="SSF51735">
    <property type="entry name" value="NAD(P)-binding Rossmann-fold domains"/>
    <property type="match status" value="1"/>
</dbReference>
<dbReference type="Proteomes" id="UP001147746">
    <property type="component" value="Unassembled WGS sequence"/>
</dbReference>